<dbReference type="AlphaFoldDB" id="A0A8J9YCW3"/>
<reference evidence="1" key="1">
    <citation type="submission" date="2021-12" db="EMBL/GenBank/DDBJ databases">
        <authorList>
            <person name="Martin H S."/>
        </authorList>
    </citation>
    <scope>NUCLEOTIDE SEQUENCE</scope>
</reference>
<name>A0A8J9YCW3_9NEOP</name>
<gene>
    <name evidence="1" type="ORF">BINO364_LOCUS8986</name>
</gene>
<keyword evidence="2" id="KW-1185">Reference proteome</keyword>
<organism evidence="1 2">
    <name type="scientific">Brenthis ino</name>
    <name type="common">lesser marbled fritillary</name>
    <dbReference type="NCBI Taxonomy" id="405034"/>
    <lineage>
        <taxon>Eukaryota</taxon>
        <taxon>Metazoa</taxon>
        <taxon>Ecdysozoa</taxon>
        <taxon>Arthropoda</taxon>
        <taxon>Hexapoda</taxon>
        <taxon>Insecta</taxon>
        <taxon>Pterygota</taxon>
        <taxon>Neoptera</taxon>
        <taxon>Endopterygota</taxon>
        <taxon>Lepidoptera</taxon>
        <taxon>Glossata</taxon>
        <taxon>Ditrysia</taxon>
        <taxon>Papilionoidea</taxon>
        <taxon>Nymphalidae</taxon>
        <taxon>Heliconiinae</taxon>
        <taxon>Argynnini</taxon>
        <taxon>Brenthis</taxon>
    </lineage>
</organism>
<dbReference type="EMBL" id="OV170223">
    <property type="protein sequence ID" value="CAH0723116.1"/>
    <property type="molecule type" value="Genomic_DNA"/>
</dbReference>
<protein>
    <submittedName>
        <fullName evidence="1">Uncharacterized protein</fullName>
    </submittedName>
</protein>
<accession>A0A8J9YCW3</accession>
<feature type="non-terminal residue" evidence="1">
    <location>
        <position position="73"/>
    </location>
</feature>
<dbReference type="Proteomes" id="UP000838878">
    <property type="component" value="Chromosome 3"/>
</dbReference>
<proteinExistence type="predicted"/>
<evidence type="ECO:0000313" key="1">
    <source>
        <dbReference type="EMBL" id="CAH0723116.1"/>
    </source>
</evidence>
<evidence type="ECO:0000313" key="2">
    <source>
        <dbReference type="Proteomes" id="UP000838878"/>
    </source>
</evidence>
<sequence length="73" mass="8501">MAWVQRKMVGRKNSQEDIFMDICCGRVECQGEGHLNSLRSSRQCKKRYVEIALDTQLSLLTLQRINREDSLTL</sequence>